<accession>A0A921ZB87</accession>
<keyword evidence="5" id="KW-0493">Microtubule</keyword>
<organism evidence="12 13">
    <name type="scientific">Manduca sexta</name>
    <name type="common">Tobacco hawkmoth</name>
    <name type="synonym">Tobacco hornworm</name>
    <dbReference type="NCBI Taxonomy" id="7130"/>
    <lineage>
        <taxon>Eukaryota</taxon>
        <taxon>Metazoa</taxon>
        <taxon>Ecdysozoa</taxon>
        <taxon>Arthropoda</taxon>
        <taxon>Hexapoda</taxon>
        <taxon>Insecta</taxon>
        <taxon>Pterygota</taxon>
        <taxon>Neoptera</taxon>
        <taxon>Endopterygota</taxon>
        <taxon>Lepidoptera</taxon>
        <taxon>Glossata</taxon>
        <taxon>Ditrysia</taxon>
        <taxon>Bombycoidea</taxon>
        <taxon>Sphingidae</taxon>
        <taxon>Sphinginae</taxon>
        <taxon>Sphingini</taxon>
        <taxon>Manduca</taxon>
    </lineage>
</organism>
<evidence type="ECO:0000256" key="10">
    <source>
        <dbReference type="SAM" id="Coils"/>
    </source>
</evidence>
<dbReference type="GO" id="GO:0051301">
    <property type="term" value="P:cell division"/>
    <property type="evidence" value="ECO:0007669"/>
    <property type="project" value="UniProtKB-KW"/>
</dbReference>
<keyword evidence="3" id="KW-0963">Cytoplasm</keyword>
<evidence type="ECO:0000256" key="5">
    <source>
        <dbReference type="ARBA" id="ARBA00022701"/>
    </source>
</evidence>
<dbReference type="InterPro" id="IPR032733">
    <property type="entry name" value="HAUS3_N"/>
</dbReference>
<evidence type="ECO:0000256" key="7">
    <source>
        <dbReference type="ARBA" id="ARBA00023054"/>
    </source>
</evidence>
<dbReference type="Pfam" id="PF14932">
    <property type="entry name" value="HAUS-augmin3"/>
    <property type="match status" value="1"/>
</dbReference>
<dbReference type="AlphaFoldDB" id="A0A921ZB87"/>
<comment type="similarity">
    <text evidence="2">Belongs to the HAUS3 family.</text>
</comment>
<dbReference type="GO" id="GO:0005874">
    <property type="term" value="C:microtubule"/>
    <property type="evidence" value="ECO:0007669"/>
    <property type="project" value="UniProtKB-KW"/>
</dbReference>
<dbReference type="GO" id="GO:0072686">
    <property type="term" value="C:mitotic spindle"/>
    <property type="evidence" value="ECO:0007669"/>
    <property type="project" value="TreeGrafter"/>
</dbReference>
<feature type="coiled-coil region" evidence="10">
    <location>
        <begin position="104"/>
        <end position="159"/>
    </location>
</feature>
<keyword evidence="4" id="KW-0132">Cell division</keyword>
<dbReference type="GO" id="GO:0051225">
    <property type="term" value="P:spindle assembly"/>
    <property type="evidence" value="ECO:0007669"/>
    <property type="project" value="InterPro"/>
</dbReference>
<comment type="subcellular location">
    <subcellularLocation>
        <location evidence="1">Cytoplasm</location>
        <location evidence="1">Cytoskeleton</location>
        <location evidence="1">Spindle</location>
    </subcellularLocation>
</comment>
<evidence type="ECO:0000259" key="11">
    <source>
        <dbReference type="Pfam" id="PF14932"/>
    </source>
</evidence>
<dbReference type="PANTHER" id="PTHR19378">
    <property type="entry name" value="GOLGIN- RELATED"/>
    <property type="match status" value="1"/>
</dbReference>
<evidence type="ECO:0000256" key="3">
    <source>
        <dbReference type="ARBA" id="ARBA00022490"/>
    </source>
</evidence>
<proteinExistence type="inferred from homology"/>
<name>A0A921ZB87_MANSE</name>
<dbReference type="PANTHER" id="PTHR19378:SF0">
    <property type="entry name" value="HAUS AUGMIN-LIKE COMPLEX SUBUNIT 3"/>
    <property type="match status" value="1"/>
</dbReference>
<keyword evidence="8" id="KW-0206">Cytoskeleton</keyword>
<evidence type="ECO:0000256" key="1">
    <source>
        <dbReference type="ARBA" id="ARBA00004186"/>
    </source>
</evidence>
<evidence type="ECO:0000256" key="6">
    <source>
        <dbReference type="ARBA" id="ARBA00022776"/>
    </source>
</evidence>
<reference evidence="12" key="1">
    <citation type="journal article" date="2016" name="Insect Biochem. Mol. Biol.">
        <title>Multifaceted biological insights from a draft genome sequence of the tobacco hornworm moth, Manduca sexta.</title>
        <authorList>
            <person name="Kanost M.R."/>
            <person name="Arrese E.L."/>
            <person name="Cao X."/>
            <person name="Chen Y.R."/>
            <person name="Chellapilla S."/>
            <person name="Goldsmith M.R."/>
            <person name="Grosse-Wilde E."/>
            <person name="Heckel D.G."/>
            <person name="Herndon N."/>
            <person name="Jiang H."/>
            <person name="Papanicolaou A."/>
            <person name="Qu J."/>
            <person name="Soulages J.L."/>
            <person name="Vogel H."/>
            <person name="Walters J."/>
            <person name="Waterhouse R.M."/>
            <person name="Ahn S.J."/>
            <person name="Almeida F.C."/>
            <person name="An C."/>
            <person name="Aqrawi P."/>
            <person name="Bretschneider A."/>
            <person name="Bryant W.B."/>
            <person name="Bucks S."/>
            <person name="Chao H."/>
            <person name="Chevignon G."/>
            <person name="Christen J.M."/>
            <person name="Clarke D.F."/>
            <person name="Dittmer N.T."/>
            <person name="Ferguson L.C.F."/>
            <person name="Garavelou S."/>
            <person name="Gordon K.H.J."/>
            <person name="Gunaratna R.T."/>
            <person name="Han Y."/>
            <person name="Hauser F."/>
            <person name="He Y."/>
            <person name="Heidel-Fischer H."/>
            <person name="Hirsh A."/>
            <person name="Hu Y."/>
            <person name="Jiang H."/>
            <person name="Kalra D."/>
            <person name="Klinner C."/>
            <person name="Konig C."/>
            <person name="Kovar C."/>
            <person name="Kroll A.R."/>
            <person name="Kuwar S.S."/>
            <person name="Lee S.L."/>
            <person name="Lehman R."/>
            <person name="Li K."/>
            <person name="Li Z."/>
            <person name="Liang H."/>
            <person name="Lovelace S."/>
            <person name="Lu Z."/>
            <person name="Mansfield J.H."/>
            <person name="McCulloch K.J."/>
            <person name="Mathew T."/>
            <person name="Morton B."/>
            <person name="Muzny D.M."/>
            <person name="Neunemann D."/>
            <person name="Ongeri F."/>
            <person name="Pauchet Y."/>
            <person name="Pu L.L."/>
            <person name="Pyrousis I."/>
            <person name="Rao X.J."/>
            <person name="Redding A."/>
            <person name="Roesel C."/>
            <person name="Sanchez-Gracia A."/>
            <person name="Schaack S."/>
            <person name="Shukla A."/>
            <person name="Tetreau G."/>
            <person name="Wang Y."/>
            <person name="Xiong G.H."/>
            <person name="Traut W."/>
            <person name="Walsh T.K."/>
            <person name="Worley K.C."/>
            <person name="Wu D."/>
            <person name="Wu W."/>
            <person name="Wu Y.Q."/>
            <person name="Zhang X."/>
            <person name="Zou Z."/>
            <person name="Zucker H."/>
            <person name="Briscoe A.D."/>
            <person name="Burmester T."/>
            <person name="Clem R.J."/>
            <person name="Feyereisen R."/>
            <person name="Grimmelikhuijzen C.J.P."/>
            <person name="Hamodrakas S.J."/>
            <person name="Hansson B.S."/>
            <person name="Huguet E."/>
            <person name="Jermiin L.S."/>
            <person name="Lan Q."/>
            <person name="Lehman H.K."/>
            <person name="Lorenzen M."/>
            <person name="Merzendorfer H."/>
            <person name="Michalopoulos I."/>
            <person name="Morton D.B."/>
            <person name="Muthukrishnan S."/>
            <person name="Oakeshott J.G."/>
            <person name="Palmer W."/>
            <person name="Park Y."/>
            <person name="Passarelli A.L."/>
            <person name="Rozas J."/>
            <person name="Schwartz L.M."/>
            <person name="Smith W."/>
            <person name="Southgate A."/>
            <person name="Vilcinskas A."/>
            <person name="Vogt R."/>
            <person name="Wang P."/>
            <person name="Werren J."/>
            <person name="Yu X.Q."/>
            <person name="Zhou J.J."/>
            <person name="Brown S.J."/>
            <person name="Scherer S.E."/>
            <person name="Richards S."/>
            <person name="Blissard G.W."/>
        </authorList>
    </citation>
    <scope>NUCLEOTIDE SEQUENCE</scope>
</reference>
<dbReference type="GO" id="GO:0005815">
    <property type="term" value="C:microtubule organizing center"/>
    <property type="evidence" value="ECO:0007669"/>
    <property type="project" value="TreeGrafter"/>
</dbReference>
<dbReference type="Proteomes" id="UP000791440">
    <property type="component" value="Unassembled WGS sequence"/>
</dbReference>
<evidence type="ECO:0000256" key="4">
    <source>
        <dbReference type="ARBA" id="ARBA00022618"/>
    </source>
</evidence>
<evidence type="ECO:0000256" key="8">
    <source>
        <dbReference type="ARBA" id="ARBA00023212"/>
    </source>
</evidence>
<dbReference type="EMBL" id="JH668464">
    <property type="protein sequence ID" value="KAG6454331.1"/>
    <property type="molecule type" value="Genomic_DNA"/>
</dbReference>
<comment type="caution">
    <text evidence="12">The sequence shown here is derived from an EMBL/GenBank/DDBJ whole genome shotgun (WGS) entry which is preliminary data.</text>
</comment>
<keyword evidence="7 10" id="KW-0175">Coiled coil</keyword>
<evidence type="ECO:0000256" key="2">
    <source>
        <dbReference type="ARBA" id="ARBA00009645"/>
    </source>
</evidence>
<keyword evidence="13" id="KW-1185">Reference proteome</keyword>
<reference evidence="12" key="2">
    <citation type="submission" date="2020-12" db="EMBL/GenBank/DDBJ databases">
        <authorList>
            <person name="Kanost M."/>
        </authorList>
    </citation>
    <scope>NUCLEOTIDE SEQUENCE</scope>
</reference>
<keyword evidence="9" id="KW-0131">Cell cycle</keyword>
<dbReference type="OrthoDB" id="8187957at2759"/>
<dbReference type="GO" id="GO:0031023">
    <property type="term" value="P:microtubule organizing center organization"/>
    <property type="evidence" value="ECO:0007669"/>
    <property type="project" value="TreeGrafter"/>
</dbReference>
<dbReference type="GO" id="GO:0070652">
    <property type="term" value="C:HAUS complex"/>
    <property type="evidence" value="ECO:0007669"/>
    <property type="project" value="InterPro"/>
</dbReference>
<feature type="domain" description="HAUS augmin-like complex subunit 3 N-terminal" evidence="11">
    <location>
        <begin position="30"/>
        <end position="254"/>
    </location>
</feature>
<evidence type="ECO:0000256" key="9">
    <source>
        <dbReference type="ARBA" id="ARBA00023306"/>
    </source>
</evidence>
<dbReference type="EMBL" id="JH668464">
    <property type="protein sequence ID" value="KAG6454330.1"/>
    <property type="molecule type" value="Genomic_DNA"/>
</dbReference>
<protein>
    <recommendedName>
        <fullName evidence="11">HAUS augmin-like complex subunit 3 N-terminal domain-containing protein</fullName>
    </recommendedName>
</protein>
<keyword evidence="6" id="KW-0498">Mitosis</keyword>
<evidence type="ECO:0000313" key="13">
    <source>
        <dbReference type="Proteomes" id="UP000791440"/>
    </source>
</evidence>
<sequence length="568" mass="64927">MNILDKLSDKEFIPFLQSLGVDTRNQSFEWMLNNPDFAPALEWMYNNLDYSNVLTTREKRRYAEIQKRNNQIGIEISTNEIDENIASITEQYPGICLPGEQEALEDMRIDIDAQKERLHLIEKQENVVGDLIVQNEHTNEQLNLEITKLNAAQQQTSEEEKTTAEECIKLAENVETLVEDITQLVGKTMDFYGNCGDNKETAQTLFTFGPFEQYKQSQDLFQSHFDLYTSKKFLKRQTDTVTDDNMVLNEAKHIEERLSDAITAYIESKAELCGEQAKLELVANYNNPHPSQISMNIIEAQTTVQLLEQEEGVLEQHAHHAAKELAEERTTLAGDTAASAALAVREEIHEDLAYLLDNAQHALALDKILYCALRHELRNVEEFLQFASQLRMYVNGENEAIASRIDSMLEISSEQSAREQRLQTSDRLVECLYNILNAPCTDGVHLVKLYRELQENIRELRTAVGDACDKRKEELMRFKETTRPLIEYIWDGCTKQPNCTDKTVASLAHALSHEMARVDERILEASASFSSVKNGDKQHLRKLWQWFLTDPSKLLAAVKAAQSGKFNL</sequence>
<evidence type="ECO:0000313" key="12">
    <source>
        <dbReference type="EMBL" id="KAG6454330.1"/>
    </source>
</evidence>
<dbReference type="InterPro" id="IPR026206">
    <property type="entry name" value="HAUS3"/>
</dbReference>
<gene>
    <name evidence="12" type="ORF">O3G_MSEX008631</name>
</gene>